<dbReference type="EMBL" id="LQYW01000141">
    <property type="protein sequence ID" value="KYD25225.1"/>
    <property type="molecule type" value="Genomic_DNA"/>
</dbReference>
<evidence type="ECO:0000313" key="7">
    <source>
        <dbReference type="Proteomes" id="UP000075324"/>
    </source>
</evidence>
<dbReference type="Gene3D" id="2.40.50.1020">
    <property type="entry name" value="LytTr DNA-binding domain"/>
    <property type="match status" value="1"/>
</dbReference>
<dbReference type="PANTHER" id="PTHR37299:SF2">
    <property type="entry name" value="HTH LYTTR-TYPE DOMAIN-CONTAINING PROTEIN"/>
    <property type="match status" value="1"/>
</dbReference>
<dbReference type="PANTHER" id="PTHR37299">
    <property type="entry name" value="TRANSCRIPTIONAL REGULATOR-RELATED"/>
    <property type="match status" value="1"/>
</dbReference>
<keyword evidence="4" id="KW-0804">Transcription</keyword>
<dbReference type="SMART" id="SM00850">
    <property type="entry name" value="LytTR"/>
    <property type="match status" value="1"/>
</dbReference>
<dbReference type="InterPro" id="IPR007492">
    <property type="entry name" value="LytTR_DNA-bd_dom"/>
</dbReference>
<evidence type="ECO:0000256" key="4">
    <source>
        <dbReference type="ARBA" id="ARBA00023163"/>
    </source>
</evidence>
<accession>A0A150MLL9</accession>
<evidence type="ECO:0000256" key="1">
    <source>
        <dbReference type="ARBA" id="ARBA00022490"/>
    </source>
</evidence>
<dbReference type="Proteomes" id="UP000075324">
    <property type="component" value="Unassembled WGS sequence"/>
</dbReference>
<evidence type="ECO:0000313" key="6">
    <source>
        <dbReference type="EMBL" id="KYD25225.1"/>
    </source>
</evidence>
<evidence type="ECO:0000256" key="3">
    <source>
        <dbReference type="ARBA" id="ARBA00023125"/>
    </source>
</evidence>
<name>A0A150MLL9_9BACL</name>
<keyword evidence="3" id="KW-0238">DNA-binding</keyword>
<keyword evidence="2" id="KW-0805">Transcription regulation</keyword>
<dbReference type="GO" id="GO:0003677">
    <property type="term" value="F:DNA binding"/>
    <property type="evidence" value="ECO:0007669"/>
    <property type="project" value="UniProtKB-KW"/>
</dbReference>
<comment type="caution">
    <text evidence="6">The sequence shown here is derived from an EMBL/GenBank/DDBJ whole genome shotgun (WGS) entry which is preliminary data.</text>
</comment>
<reference evidence="6 7" key="1">
    <citation type="submission" date="2016-01" db="EMBL/GenBank/DDBJ databases">
        <title>Draft Genome Sequences of Seven Thermophilic Sporeformers Isolated from Foods.</title>
        <authorList>
            <person name="Berendsen E.M."/>
            <person name="Wells-Bennik M.H."/>
            <person name="Krawcyk A.O."/>
            <person name="De Jong A."/>
            <person name="Holsappel S."/>
            <person name="Eijlander R.T."/>
            <person name="Kuipers O.P."/>
        </authorList>
    </citation>
    <scope>NUCLEOTIDE SEQUENCE [LARGE SCALE GENOMIC DNA]</scope>
    <source>
        <strain evidence="6 7">B4110</strain>
    </source>
</reference>
<sequence>MKVSLDIDSDYDETIVTIHCKEVDDTIKEILDFLKGMETEFIVGKNGDMHYILKPNEIHFFRAHGDSIEAVTAEGTFKLKEKLYELEKLLPSNKFVRISKSVIVNLYELSRFEASFNGTLCVYFKSGVKEYVSRRYVHAIKKALKMNRGKKE</sequence>
<proteinExistence type="predicted"/>
<protein>
    <recommendedName>
        <fullName evidence="5">HTH LytTR-type domain-containing protein</fullName>
    </recommendedName>
</protein>
<dbReference type="PROSITE" id="PS50930">
    <property type="entry name" value="HTH_LYTTR"/>
    <property type="match status" value="1"/>
</dbReference>
<evidence type="ECO:0000259" key="5">
    <source>
        <dbReference type="PROSITE" id="PS50930"/>
    </source>
</evidence>
<gene>
    <name evidence="6" type="ORF">B4110_3007</name>
</gene>
<keyword evidence="1" id="KW-0963">Cytoplasm</keyword>
<dbReference type="InterPro" id="IPR046947">
    <property type="entry name" value="LytR-like"/>
</dbReference>
<dbReference type="Pfam" id="PF04397">
    <property type="entry name" value="LytTR"/>
    <property type="match status" value="1"/>
</dbReference>
<dbReference type="RefSeq" id="WP_015864899.1">
    <property type="nucleotide sequence ID" value="NZ_CP133588.1"/>
</dbReference>
<dbReference type="PATRIC" id="fig|153151.4.peg.1072"/>
<feature type="domain" description="HTH LytTR-type" evidence="5">
    <location>
        <begin position="42"/>
        <end position="146"/>
    </location>
</feature>
<dbReference type="GO" id="GO:0000156">
    <property type="term" value="F:phosphorelay response regulator activity"/>
    <property type="evidence" value="ECO:0007669"/>
    <property type="project" value="InterPro"/>
</dbReference>
<dbReference type="AlphaFoldDB" id="A0A150MLL9"/>
<organism evidence="6 7">
    <name type="scientific">Parageobacillus toebii</name>
    <dbReference type="NCBI Taxonomy" id="153151"/>
    <lineage>
        <taxon>Bacteria</taxon>
        <taxon>Bacillati</taxon>
        <taxon>Bacillota</taxon>
        <taxon>Bacilli</taxon>
        <taxon>Bacillales</taxon>
        <taxon>Anoxybacillaceae</taxon>
        <taxon>Parageobacillus</taxon>
    </lineage>
</organism>
<evidence type="ECO:0000256" key="2">
    <source>
        <dbReference type="ARBA" id="ARBA00023015"/>
    </source>
</evidence>